<sequence length="136" mass="14885">MRGDPWKMGSEQIHQLGCDDFVQWVVGQASRQFPGPMGVVRVGDRRGCGQVHELPSEAAGGVVVAASVQLGDSLDDGVNSMCRSDFPEVMRWFVAVAVRWLRCLLRHRSRDVNARCGGGAQLGWIVARAALRWLGP</sequence>
<dbReference type="Proteomes" id="UP000221961">
    <property type="component" value="Chromosome"/>
</dbReference>
<gene>
    <name evidence="1" type="ORF">CRH09_31065</name>
</gene>
<dbReference type="EMBL" id="CP023778">
    <property type="protein sequence ID" value="ATL69963.1"/>
    <property type="molecule type" value="Genomic_DNA"/>
</dbReference>
<dbReference type="RefSeq" id="WP_098696966.1">
    <property type="nucleotide sequence ID" value="NZ_CP023778.1"/>
</dbReference>
<reference evidence="1 2" key="1">
    <citation type="submission" date="2017-10" db="EMBL/GenBank/DDBJ databases">
        <title>Comparative genomics between pathogenic Norcardia.</title>
        <authorList>
            <person name="Zeng L."/>
        </authorList>
    </citation>
    <scope>NUCLEOTIDE SEQUENCE [LARGE SCALE GENOMIC DNA]</scope>
    <source>
        <strain evidence="1 2">NC_YFY_NT001</strain>
    </source>
</reference>
<protein>
    <submittedName>
        <fullName evidence="1">Uncharacterized protein</fullName>
    </submittedName>
</protein>
<organism evidence="1 2">
    <name type="scientific">Nocardia terpenica</name>
    <dbReference type="NCBI Taxonomy" id="455432"/>
    <lineage>
        <taxon>Bacteria</taxon>
        <taxon>Bacillati</taxon>
        <taxon>Actinomycetota</taxon>
        <taxon>Actinomycetes</taxon>
        <taxon>Mycobacteriales</taxon>
        <taxon>Nocardiaceae</taxon>
        <taxon>Nocardia</taxon>
    </lineage>
</organism>
<proteinExistence type="predicted"/>
<evidence type="ECO:0000313" key="2">
    <source>
        <dbReference type="Proteomes" id="UP000221961"/>
    </source>
</evidence>
<evidence type="ECO:0000313" key="1">
    <source>
        <dbReference type="EMBL" id="ATL69963.1"/>
    </source>
</evidence>
<dbReference type="KEGG" id="ntp:CRH09_31065"/>
<accession>A0A291RR62</accession>
<dbReference type="AlphaFoldDB" id="A0A291RR62"/>
<dbReference type="GeneID" id="88361723"/>
<name>A0A291RR62_9NOCA</name>